<name>A0A1B6G7X4_9HEMI</name>
<reference evidence="3" key="1">
    <citation type="submission" date="2015-11" db="EMBL/GenBank/DDBJ databases">
        <title>De novo transcriptome assembly of four potential Pierce s Disease insect vectors from Arizona vineyards.</title>
        <authorList>
            <person name="Tassone E.E."/>
        </authorList>
    </citation>
    <scope>NUCLEOTIDE SEQUENCE</scope>
</reference>
<evidence type="ECO:0000313" key="3">
    <source>
        <dbReference type="EMBL" id="JAS58537.1"/>
    </source>
</evidence>
<accession>A0A1B6G7X4</accession>
<feature type="non-terminal residue" evidence="3">
    <location>
        <position position="1"/>
    </location>
</feature>
<keyword evidence="2" id="KW-0812">Transmembrane</keyword>
<sequence>IYIPSHVVTLQFVFYCSVITMLYLLVLSLFFVGESSTQSVNGTGVSLSPDGVDDELPRLKAENRKLEKEKIRLTEECQKNIAYWSKLYNDTYNGLSRDMPEVVELEKKLADAVAKEDQVDKALEKMSTYTKLFYLKKTSLRATIDFLTKYEGDAQTCISYGDYIGFKRNSKNLTSPSGFSSRRLSPRRNGHILSKQAIGNTKIEEERQNILMDIMIQQERFKNEELKSYITYYLTYCQRKIEHFKKLLESLKRWPEAQVLVKQIEDEIQRENERIANKTKNLIDERDKLQSIIEEVKDLQKEYDRRRDEADCLDRLNKWPIEDALSSLQGNLQARLNSKPNQNEDKSHLALAKVIDKYSNKKNQRRRWTSIKTGSPKAKFTAEYIKRDFHTSK</sequence>
<feature type="transmembrane region" description="Helical" evidence="2">
    <location>
        <begin position="12"/>
        <end position="32"/>
    </location>
</feature>
<evidence type="ECO:0000256" key="2">
    <source>
        <dbReference type="SAM" id="Phobius"/>
    </source>
</evidence>
<gene>
    <name evidence="3" type="ORF">g.25176</name>
</gene>
<evidence type="ECO:0000256" key="1">
    <source>
        <dbReference type="SAM" id="Coils"/>
    </source>
</evidence>
<dbReference type="AlphaFoldDB" id="A0A1B6G7X4"/>
<organism evidence="3">
    <name type="scientific">Cuerna arida</name>
    <dbReference type="NCBI Taxonomy" id="1464854"/>
    <lineage>
        <taxon>Eukaryota</taxon>
        <taxon>Metazoa</taxon>
        <taxon>Ecdysozoa</taxon>
        <taxon>Arthropoda</taxon>
        <taxon>Hexapoda</taxon>
        <taxon>Insecta</taxon>
        <taxon>Pterygota</taxon>
        <taxon>Neoptera</taxon>
        <taxon>Paraneoptera</taxon>
        <taxon>Hemiptera</taxon>
        <taxon>Auchenorrhyncha</taxon>
        <taxon>Membracoidea</taxon>
        <taxon>Cicadellidae</taxon>
        <taxon>Cicadellinae</taxon>
        <taxon>Proconiini</taxon>
        <taxon>Cuerna</taxon>
    </lineage>
</organism>
<proteinExistence type="predicted"/>
<keyword evidence="1" id="KW-0175">Coiled coil</keyword>
<keyword evidence="2" id="KW-0472">Membrane</keyword>
<protein>
    <submittedName>
        <fullName evidence="3">Uncharacterized protein</fullName>
    </submittedName>
</protein>
<feature type="coiled-coil region" evidence="1">
    <location>
        <begin position="261"/>
        <end position="316"/>
    </location>
</feature>
<keyword evidence="2" id="KW-1133">Transmembrane helix</keyword>
<dbReference type="EMBL" id="GECZ01011232">
    <property type="protein sequence ID" value="JAS58537.1"/>
    <property type="molecule type" value="Transcribed_RNA"/>
</dbReference>